<proteinExistence type="predicted"/>
<reference evidence="1" key="2">
    <citation type="journal article" date="2015" name="Fish Shellfish Immunol.">
        <title>Early steps in the European eel (Anguilla anguilla)-Vibrio vulnificus interaction in the gills: Role of the RtxA13 toxin.</title>
        <authorList>
            <person name="Callol A."/>
            <person name="Pajuelo D."/>
            <person name="Ebbesson L."/>
            <person name="Teles M."/>
            <person name="MacKenzie S."/>
            <person name="Amaro C."/>
        </authorList>
    </citation>
    <scope>NUCLEOTIDE SEQUENCE</scope>
</reference>
<evidence type="ECO:0000313" key="1">
    <source>
        <dbReference type="EMBL" id="JAH25154.1"/>
    </source>
</evidence>
<organism evidence="1">
    <name type="scientific">Anguilla anguilla</name>
    <name type="common">European freshwater eel</name>
    <name type="synonym">Muraena anguilla</name>
    <dbReference type="NCBI Taxonomy" id="7936"/>
    <lineage>
        <taxon>Eukaryota</taxon>
        <taxon>Metazoa</taxon>
        <taxon>Chordata</taxon>
        <taxon>Craniata</taxon>
        <taxon>Vertebrata</taxon>
        <taxon>Euteleostomi</taxon>
        <taxon>Actinopterygii</taxon>
        <taxon>Neopterygii</taxon>
        <taxon>Teleostei</taxon>
        <taxon>Anguilliformes</taxon>
        <taxon>Anguillidae</taxon>
        <taxon>Anguilla</taxon>
    </lineage>
</organism>
<dbReference type="AlphaFoldDB" id="A0A0E9R7Q8"/>
<reference evidence="1" key="1">
    <citation type="submission" date="2014-11" db="EMBL/GenBank/DDBJ databases">
        <authorList>
            <person name="Amaro Gonzalez C."/>
        </authorList>
    </citation>
    <scope>NUCLEOTIDE SEQUENCE</scope>
</reference>
<sequence length="45" mass="5178">MCTIWPLGIPTEGCFCCSEYAICKLELVLVVYKKYLFNTVCIQIK</sequence>
<dbReference type="EMBL" id="GBXM01083423">
    <property type="protein sequence ID" value="JAH25154.1"/>
    <property type="molecule type" value="Transcribed_RNA"/>
</dbReference>
<accession>A0A0E9R7Q8</accession>
<protein>
    <submittedName>
        <fullName evidence="1">Uncharacterized protein</fullName>
    </submittedName>
</protein>
<name>A0A0E9R7Q8_ANGAN</name>